<dbReference type="PROSITE" id="PS51257">
    <property type="entry name" value="PROKAR_LIPOPROTEIN"/>
    <property type="match status" value="1"/>
</dbReference>
<dbReference type="InterPro" id="IPR024291">
    <property type="entry name" value="DUF3829"/>
</dbReference>
<dbReference type="EMBL" id="MEIV01000025">
    <property type="protein sequence ID" value="PIT63809.1"/>
    <property type="molecule type" value="Genomic_DNA"/>
</dbReference>
<accession>A0A2N9Y5L4</accession>
<protein>
    <recommendedName>
        <fullName evidence="4">Lipoprotein</fullName>
    </recommendedName>
</protein>
<name>A0A2N9Y5L4_9NEIS</name>
<sequence>MPKKILILIFTSLLIVGCNDKSKQQSADKQSEAAEQTDSASSPLKRNKSADDIEQIYAQAEKANLWLSIFNNQIMDVENKLDIRIYSSNLNYIESKAKKVLDLCGDKNNTCNLQTIQKDPDLYLKIMSSHERIDDKKINNYNTLIEKLIKLQPQLSELDAAGKVYTERYSKLALSLNKLYNYYYNNEYKLDDCKKGPELLNNIINAYSELISAKMAASAAYNKFYKETHDIQKLDIKNQGLTFKYNCIDMMDSINEVVTLINERSEEKNQFKNLDKAAVEQKIQQIETIANQLMTIKGKDEEIKKQALNDIYYDRFVDDLPQMINQMKIVLKKLHDKDIYQEIDRLNNDEKYLIKKYNNVIN</sequence>
<evidence type="ECO:0000313" key="2">
    <source>
        <dbReference type="EMBL" id="PIT63809.1"/>
    </source>
</evidence>
<dbReference type="RefSeq" id="WP_100116101.1">
    <property type="nucleotide sequence ID" value="NZ_MEIV01000025.1"/>
</dbReference>
<evidence type="ECO:0008006" key="4">
    <source>
        <dbReference type="Google" id="ProtNLM"/>
    </source>
</evidence>
<reference evidence="2 3" key="1">
    <citation type="journal article" date="2017" name="MBio">
        <title>Type VI secretion-mediated competition in the bee gut microbiome.</title>
        <authorList>
            <person name="Steele M.I."/>
            <person name="Kwong W.K."/>
            <person name="Powell J.E."/>
            <person name="Whiteley M."/>
            <person name="Moran N.A."/>
        </authorList>
    </citation>
    <scope>NUCLEOTIDE SEQUENCE [LARGE SCALE GENOMIC DNA]</scope>
    <source>
        <strain evidence="2 3">PEB0171</strain>
    </source>
</reference>
<evidence type="ECO:0000256" key="1">
    <source>
        <dbReference type="SAM" id="MobiDB-lite"/>
    </source>
</evidence>
<evidence type="ECO:0000313" key="3">
    <source>
        <dbReference type="Proteomes" id="UP000231094"/>
    </source>
</evidence>
<organism evidence="2 3">
    <name type="scientific">Snodgrassella alvi</name>
    <dbReference type="NCBI Taxonomy" id="1196083"/>
    <lineage>
        <taxon>Bacteria</taxon>
        <taxon>Pseudomonadati</taxon>
        <taxon>Pseudomonadota</taxon>
        <taxon>Betaproteobacteria</taxon>
        <taxon>Neisseriales</taxon>
        <taxon>Neisseriaceae</taxon>
        <taxon>Snodgrassella</taxon>
    </lineage>
</organism>
<dbReference type="Pfam" id="PF12889">
    <property type="entry name" value="DUF3829"/>
    <property type="match status" value="1"/>
</dbReference>
<feature type="region of interest" description="Disordered" evidence="1">
    <location>
        <begin position="26"/>
        <end position="47"/>
    </location>
</feature>
<comment type="caution">
    <text evidence="2">The sequence shown here is derived from an EMBL/GenBank/DDBJ whole genome shotgun (WGS) entry which is preliminary data.</text>
</comment>
<dbReference type="AlphaFoldDB" id="A0A2N9Y5L4"/>
<feature type="compositionally biased region" description="Polar residues" evidence="1">
    <location>
        <begin position="26"/>
        <end position="44"/>
    </location>
</feature>
<proteinExistence type="predicted"/>
<gene>
    <name evidence="2" type="ORF">BHC47_03510</name>
</gene>
<dbReference type="Proteomes" id="UP000231094">
    <property type="component" value="Unassembled WGS sequence"/>
</dbReference>